<dbReference type="Proteomes" id="UP000298652">
    <property type="component" value="Chromosome 1"/>
</dbReference>
<dbReference type="GO" id="GO:0016747">
    <property type="term" value="F:acyltransferase activity, transferring groups other than amino-acyl groups"/>
    <property type="evidence" value="ECO:0007669"/>
    <property type="project" value="InterPro"/>
</dbReference>
<evidence type="ECO:0000313" key="6">
    <source>
        <dbReference type="Proteomes" id="UP000298652"/>
    </source>
</evidence>
<dbReference type="InterPro" id="IPR012392">
    <property type="entry name" value="3-ktacl-CoA_syn"/>
</dbReference>
<feature type="domain" description="FAE" evidence="4">
    <location>
        <begin position="63"/>
        <end position="164"/>
    </location>
</feature>
<organism evidence="5 6">
    <name type="scientific">Setaria viridis</name>
    <name type="common">Green bristlegrass</name>
    <name type="synonym">Setaria italica subsp. viridis</name>
    <dbReference type="NCBI Taxonomy" id="4556"/>
    <lineage>
        <taxon>Eukaryota</taxon>
        <taxon>Viridiplantae</taxon>
        <taxon>Streptophyta</taxon>
        <taxon>Embryophyta</taxon>
        <taxon>Tracheophyta</taxon>
        <taxon>Spermatophyta</taxon>
        <taxon>Magnoliopsida</taxon>
        <taxon>Liliopsida</taxon>
        <taxon>Poales</taxon>
        <taxon>Poaceae</taxon>
        <taxon>PACMAD clade</taxon>
        <taxon>Panicoideae</taxon>
        <taxon>Panicodae</taxon>
        <taxon>Paniceae</taxon>
        <taxon>Cenchrinae</taxon>
        <taxon>Setaria</taxon>
    </lineage>
</organism>
<evidence type="ECO:0000256" key="3">
    <source>
        <dbReference type="SAM" id="Phobius"/>
    </source>
</evidence>
<keyword evidence="1" id="KW-0808">Transferase</keyword>
<keyword evidence="1" id="KW-0012">Acyltransferase</keyword>
<feature type="transmembrane region" description="Helical" evidence="3">
    <location>
        <begin position="44"/>
        <end position="64"/>
    </location>
</feature>
<dbReference type="AlphaFoldDB" id="A0A4U6WC30"/>
<dbReference type="PANTHER" id="PTHR31561">
    <property type="entry name" value="3-KETOACYL-COA SYNTHASE"/>
    <property type="match status" value="1"/>
</dbReference>
<accession>A0A4U6WC30</accession>
<sequence length="245" mass="26692">MNNKCGLAVAALVLAGTILQQRRTLLLLIEMLLTWLHTITPPHLFFFLPAAVLPAGIVAARHLMSRRRAVYLVDYACFRPSPTYRVPTSTFIEHANLVSFLDDGSVRFMTRMLERSGIGDESSLPPADHYIPPYSSFGEALAEAELVVFSAVDDLFAKTRISPSVRGGHGPDAGGRPGVDARVWVRVQVQQRGVGVPASGERAGQSVGRVHPSLPGEHPRSVRASRRIIACRACTTQNSLLKLYG</sequence>
<keyword evidence="3" id="KW-1133">Transmembrane helix</keyword>
<dbReference type="InterPro" id="IPR013601">
    <property type="entry name" value="FAE1_typ3_polyketide_synth"/>
</dbReference>
<evidence type="ECO:0000259" key="4">
    <source>
        <dbReference type="Pfam" id="PF08392"/>
    </source>
</evidence>
<keyword evidence="6" id="KW-1185">Reference proteome</keyword>
<dbReference type="GO" id="GO:0006633">
    <property type="term" value="P:fatty acid biosynthetic process"/>
    <property type="evidence" value="ECO:0007669"/>
    <property type="project" value="InterPro"/>
</dbReference>
<reference evidence="5" key="1">
    <citation type="submission" date="2019-03" db="EMBL/GenBank/DDBJ databases">
        <title>WGS assembly of Setaria viridis.</title>
        <authorList>
            <person name="Huang P."/>
            <person name="Jenkins J."/>
            <person name="Grimwood J."/>
            <person name="Barry K."/>
            <person name="Healey A."/>
            <person name="Mamidi S."/>
            <person name="Sreedasyam A."/>
            <person name="Shu S."/>
            <person name="Feldman M."/>
            <person name="Wu J."/>
            <person name="Yu Y."/>
            <person name="Chen C."/>
            <person name="Johnson J."/>
            <person name="Rokhsar D."/>
            <person name="Baxter I."/>
            <person name="Schmutz J."/>
            <person name="Brutnell T."/>
            <person name="Kellogg E."/>
        </authorList>
    </citation>
    <scope>NUCLEOTIDE SEQUENCE [LARGE SCALE GENOMIC DNA]</scope>
</reference>
<dbReference type="Gramene" id="TKW38539">
    <property type="protein sequence ID" value="TKW38539"/>
    <property type="gene ID" value="SEVIR_1G121866v2"/>
</dbReference>
<feature type="region of interest" description="Disordered" evidence="2">
    <location>
        <begin position="195"/>
        <end position="221"/>
    </location>
</feature>
<evidence type="ECO:0000256" key="2">
    <source>
        <dbReference type="SAM" id="MobiDB-lite"/>
    </source>
</evidence>
<name>A0A4U6WC30_SETVI</name>
<dbReference type="GO" id="GO:0016020">
    <property type="term" value="C:membrane"/>
    <property type="evidence" value="ECO:0007669"/>
    <property type="project" value="InterPro"/>
</dbReference>
<evidence type="ECO:0000256" key="1">
    <source>
        <dbReference type="ARBA" id="ARBA00023315"/>
    </source>
</evidence>
<dbReference type="Pfam" id="PF08392">
    <property type="entry name" value="FAE1_CUT1_RppA"/>
    <property type="match status" value="1"/>
</dbReference>
<keyword evidence="3" id="KW-0472">Membrane</keyword>
<gene>
    <name evidence="5" type="ORF">SEVIR_1G121866v2</name>
</gene>
<proteinExistence type="predicted"/>
<evidence type="ECO:0000313" key="5">
    <source>
        <dbReference type="EMBL" id="TKW38539.1"/>
    </source>
</evidence>
<dbReference type="EMBL" id="CM016552">
    <property type="protein sequence ID" value="TKW38539.1"/>
    <property type="molecule type" value="Genomic_DNA"/>
</dbReference>
<keyword evidence="3" id="KW-0812">Transmembrane</keyword>
<dbReference type="SUPFAM" id="SSF53901">
    <property type="entry name" value="Thiolase-like"/>
    <property type="match status" value="1"/>
</dbReference>
<protein>
    <recommendedName>
        <fullName evidence="4">FAE domain-containing protein</fullName>
    </recommendedName>
</protein>
<dbReference type="InterPro" id="IPR016039">
    <property type="entry name" value="Thiolase-like"/>
</dbReference>